<protein>
    <submittedName>
        <fullName evidence="1">Uncharacterized protein</fullName>
    </submittedName>
</protein>
<organism evidence="1">
    <name type="scientific">Lepeophtheirus salmonis</name>
    <name type="common">Salmon louse</name>
    <name type="synonym">Caligus salmonis</name>
    <dbReference type="NCBI Taxonomy" id="72036"/>
    <lineage>
        <taxon>Eukaryota</taxon>
        <taxon>Metazoa</taxon>
        <taxon>Ecdysozoa</taxon>
        <taxon>Arthropoda</taxon>
        <taxon>Crustacea</taxon>
        <taxon>Multicrustacea</taxon>
        <taxon>Hexanauplia</taxon>
        <taxon>Copepoda</taxon>
        <taxon>Siphonostomatoida</taxon>
        <taxon>Caligidae</taxon>
        <taxon>Lepeophtheirus</taxon>
    </lineage>
</organism>
<dbReference type="EMBL" id="HACA01004621">
    <property type="protein sequence ID" value="CDW21982.1"/>
    <property type="molecule type" value="Transcribed_RNA"/>
</dbReference>
<sequence>MKRRGFTLSARIARSHPSIFFMNAENKGRTQNRTKKRRLADGYAIDNTGLPKGWCRHHERYLHSIVHPNCGLYNTDDRTRVFH</sequence>
<dbReference type="AlphaFoldDB" id="A0A0K2T8S7"/>
<accession>A0A0K2T8S7</accession>
<proteinExistence type="predicted"/>
<name>A0A0K2T8S7_LEPSM</name>
<evidence type="ECO:0000313" key="1">
    <source>
        <dbReference type="EMBL" id="CDW21982.1"/>
    </source>
</evidence>
<reference evidence="1" key="1">
    <citation type="submission" date="2014-05" db="EMBL/GenBank/DDBJ databases">
        <authorList>
            <person name="Chronopoulou M."/>
        </authorList>
    </citation>
    <scope>NUCLEOTIDE SEQUENCE</scope>
    <source>
        <tissue evidence="1">Whole organism</tissue>
    </source>
</reference>